<name>A0A975BHD3_9BACT</name>
<dbReference type="Proteomes" id="UP000663722">
    <property type="component" value="Chromosome"/>
</dbReference>
<protein>
    <submittedName>
        <fullName evidence="1">Uncharacterized protein</fullName>
    </submittedName>
</protein>
<dbReference type="AlphaFoldDB" id="A0A975BHD3"/>
<dbReference type="EMBL" id="CP061800">
    <property type="protein sequence ID" value="QTA85471.1"/>
    <property type="molecule type" value="Genomic_DNA"/>
</dbReference>
<keyword evidence="2" id="KW-1185">Reference proteome</keyword>
<organism evidence="1 2">
    <name type="scientific">Desulfonema magnum</name>
    <dbReference type="NCBI Taxonomy" id="45655"/>
    <lineage>
        <taxon>Bacteria</taxon>
        <taxon>Pseudomonadati</taxon>
        <taxon>Thermodesulfobacteriota</taxon>
        <taxon>Desulfobacteria</taxon>
        <taxon>Desulfobacterales</taxon>
        <taxon>Desulfococcaceae</taxon>
        <taxon>Desulfonema</taxon>
    </lineage>
</organism>
<sequence>MPGISWPFIRNKQWPKSEINAHKKAGFFAPSGYENILR</sequence>
<evidence type="ECO:0000313" key="1">
    <source>
        <dbReference type="EMBL" id="QTA85471.1"/>
    </source>
</evidence>
<evidence type="ECO:0000313" key="2">
    <source>
        <dbReference type="Proteomes" id="UP000663722"/>
    </source>
</evidence>
<reference evidence="1" key="1">
    <citation type="journal article" date="2021" name="Microb. Physiol.">
        <title>Proteogenomic Insights into the Physiology of Marine, Sulfate-Reducing, Filamentous Desulfonema limicola and Desulfonema magnum.</title>
        <authorList>
            <person name="Schnaars V."/>
            <person name="Wohlbrand L."/>
            <person name="Scheve S."/>
            <person name="Hinrichs C."/>
            <person name="Reinhardt R."/>
            <person name="Rabus R."/>
        </authorList>
    </citation>
    <scope>NUCLEOTIDE SEQUENCE</scope>
    <source>
        <strain evidence="1">4be13</strain>
    </source>
</reference>
<gene>
    <name evidence="1" type="ORF">dnm_014820</name>
</gene>
<dbReference type="KEGG" id="dmm:dnm_014820"/>
<accession>A0A975BHD3</accession>
<proteinExistence type="predicted"/>